<evidence type="ECO:0000256" key="10">
    <source>
        <dbReference type="PIRNR" id="PIRNR038995"/>
    </source>
</evidence>
<evidence type="ECO:0000256" key="8">
    <source>
        <dbReference type="ARBA" id="ARBA00023274"/>
    </source>
</evidence>
<dbReference type="GO" id="GO:0005047">
    <property type="term" value="F:signal recognition particle binding"/>
    <property type="evidence" value="ECO:0007669"/>
    <property type="project" value="InterPro"/>
</dbReference>
<dbReference type="GO" id="GO:0008312">
    <property type="term" value="F:7S RNA binding"/>
    <property type="evidence" value="ECO:0007669"/>
    <property type="project" value="InterPro"/>
</dbReference>
<dbReference type="EMBL" id="CP144064">
    <property type="protein sequence ID" value="WWD22836.1"/>
    <property type="molecule type" value="Genomic_DNA"/>
</dbReference>
<evidence type="ECO:0000256" key="4">
    <source>
        <dbReference type="ARBA" id="ARBA00022490"/>
    </source>
</evidence>
<evidence type="ECO:0000256" key="7">
    <source>
        <dbReference type="ARBA" id="ARBA00023242"/>
    </source>
</evidence>
<dbReference type="CDD" id="cd15481">
    <property type="entry name" value="SRP68-RBD"/>
    <property type="match status" value="1"/>
</dbReference>
<dbReference type="PANTHER" id="PTHR12860:SF0">
    <property type="entry name" value="SIGNAL RECOGNITION PARTICLE SUBUNIT SRP68"/>
    <property type="match status" value="1"/>
</dbReference>
<dbReference type="GO" id="GO:0005786">
    <property type="term" value="C:signal recognition particle, endoplasmic reticulum targeting"/>
    <property type="evidence" value="ECO:0007669"/>
    <property type="project" value="UniProtKB-KW"/>
</dbReference>
<sequence>MASQQTDLSFKLLSLLSKERAVYGLRNGDNERYRRHCANKIHRLRQVTGSTCGKGKVYKAPATVDANSVKDIKQLHLLLFSAERALAHSHEFKAIKSKTPTIKRDQISWLRRALKLSTQLYEIVQSLAATTTSSSTGGGVKVDQRTLAEVTIYHLTIRAENAFERSNWISALSDLAVRRRILTTLSEGAKDSYDEALAIEFIDAQDPLIRFCAYKLGRPESHDIEGVMKDVDEEVMEEALPGLGKLIEGLRGETGVEEMEKGRKRLEDVEFAGEKVELRNAEIVGVMVRVQEVLNKLEEGKKSGAKGKGGKGMKGWDRVLSVLGEAEGVARKLLEDHEASGSSTSLRSTKTAQSLSLAHQYIIYLLLTHRIQRDLALVETLSSSGQSLPSDPTKFKITGGKMRVEEVVKTLGGVVKLYDTVLQSLRQASELSVVQEKEGVRGGVEGLEAYFHATKCYTLARLHCLHPTPSYGSAIQLLSAAALSIRQAKSYLVDPATPLEELIVTLPPSELEKLETDINDLESATKRALFAEKIDKPVFFDMAFNYVDLPIEELEVLGGKREKAVRSTVGAVAEVAGATVNKVVESVKQRGTREATPAATNRDDEDEGRAGGGGAGAGGEGKKGWLGGWFGRGK</sequence>
<dbReference type="PANTHER" id="PTHR12860">
    <property type="entry name" value="SIGNAL RECOGNITION PARTICLE 68 KDA PROTEIN"/>
    <property type="match status" value="1"/>
</dbReference>
<organism evidence="12 13">
    <name type="scientific">Kwoniella shandongensis</name>
    <dbReference type="NCBI Taxonomy" id="1734106"/>
    <lineage>
        <taxon>Eukaryota</taxon>
        <taxon>Fungi</taxon>
        <taxon>Dikarya</taxon>
        <taxon>Basidiomycota</taxon>
        <taxon>Agaricomycotina</taxon>
        <taxon>Tremellomycetes</taxon>
        <taxon>Tremellales</taxon>
        <taxon>Cryptococcaceae</taxon>
        <taxon>Kwoniella</taxon>
    </lineage>
</organism>
<feature type="region of interest" description="Disordered" evidence="11">
    <location>
        <begin position="586"/>
        <end position="634"/>
    </location>
</feature>
<evidence type="ECO:0000313" key="12">
    <source>
        <dbReference type="EMBL" id="WWD22836.1"/>
    </source>
</evidence>
<gene>
    <name evidence="12" type="ORF">CI109_107330</name>
</gene>
<evidence type="ECO:0000256" key="11">
    <source>
        <dbReference type="SAM" id="MobiDB-lite"/>
    </source>
</evidence>
<keyword evidence="13" id="KW-1185">Reference proteome</keyword>
<evidence type="ECO:0000256" key="2">
    <source>
        <dbReference type="ARBA" id="ARBA00004604"/>
    </source>
</evidence>
<comment type="function">
    <text evidence="10">Component of the signal recognition particle (SRP) complex, a ribonucleoprotein complex that mediates the cotranslational targeting of secretory and membrane proteins to the endoplasmic reticulum (ER). The SRP complex interacts with the signal sequence in nascent secretory and membrane proteins and directs them to the membrane of the ER.</text>
</comment>
<comment type="subcellular location">
    <subcellularLocation>
        <location evidence="1 10">Cytoplasm</location>
    </subcellularLocation>
    <subcellularLocation>
        <location evidence="2">Nucleus</location>
        <location evidence="2">Nucleolus</location>
    </subcellularLocation>
</comment>
<dbReference type="KEGG" id="ksn:43590039"/>
<evidence type="ECO:0000256" key="6">
    <source>
        <dbReference type="ARBA" id="ARBA00023135"/>
    </source>
</evidence>
<dbReference type="InterPro" id="IPR038253">
    <property type="entry name" value="SRP68_N_sf"/>
</dbReference>
<dbReference type="GO" id="GO:0006614">
    <property type="term" value="P:SRP-dependent cotranslational protein targeting to membrane"/>
    <property type="evidence" value="ECO:0007669"/>
    <property type="project" value="InterPro"/>
</dbReference>
<keyword evidence="6 10" id="KW-0733">Signal recognition particle</keyword>
<dbReference type="Gene3D" id="1.10.3450.40">
    <property type="entry name" value="Signal recognition particle, SRP68 subunit, RNA-binding domain"/>
    <property type="match status" value="1"/>
</dbReference>
<dbReference type="AlphaFoldDB" id="A0A5M6C011"/>
<comment type="similarity">
    <text evidence="3 10">Belongs to the SRP68 family.</text>
</comment>
<proteinExistence type="inferred from homology"/>
<dbReference type="OrthoDB" id="10255118at2759"/>
<keyword evidence="4 10" id="KW-0963">Cytoplasm</keyword>
<dbReference type="Pfam" id="PF16969">
    <property type="entry name" value="SRP68"/>
    <property type="match status" value="1"/>
</dbReference>
<evidence type="ECO:0000256" key="3">
    <source>
        <dbReference type="ARBA" id="ARBA00009352"/>
    </source>
</evidence>
<dbReference type="PIRSF" id="PIRSF038995">
    <property type="entry name" value="SRP68"/>
    <property type="match status" value="1"/>
</dbReference>
<evidence type="ECO:0000256" key="1">
    <source>
        <dbReference type="ARBA" id="ARBA00004496"/>
    </source>
</evidence>
<dbReference type="InterPro" id="IPR034652">
    <property type="entry name" value="SRP68-RBD"/>
</dbReference>
<accession>A0A5M6C011</accession>
<reference evidence="12" key="1">
    <citation type="submission" date="2017-08" db="EMBL/GenBank/DDBJ databases">
        <authorList>
            <person name="Cuomo C."/>
            <person name="Billmyre B."/>
            <person name="Heitman J."/>
        </authorList>
    </citation>
    <scope>NUCLEOTIDE SEQUENCE</scope>
    <source>
        <strain evidence="12">CBS 12478</strain>
    </source>
</reference>
<dbReference type="GeneID" id="43590039"/>
<feature type="compositionally biased region" description="Gly residues" evidence="11">
    <location>
        <begin position="610"/>
        <end position="634"/>
    </location>
</feature>
<evidence type="ECO:0000256" key="5">
    <source>
        <dbReference type="ARBA" id="ARBA00022884"/>
    </source>
</evidence>
<keyword evidence="5 10" id="KW-0694">RNA-binding</keyword>
<dbReference type="RefSeq" id="XP_031859893.1">
    <property type="nucleotide sequence ID" value="XM_032005886.1"/>
</dbReference>
<dbReference type="InterPro" id="IPR026258">
    <property type="entry name" value="SRP68"/>
</dbReference>
<dbReference type="FunFam" id="1.10.3450.40:FF:000004">
    <property type="entry name" value="Signal recognition particle subunit SRP68"/>
    <property type="match status" value="1"/>
</dbReference>
<dbReference type="GO" id="GO:0005730">
    <property type="term" value="C:nucleolus"/>
    <property type="evidence" value="ECO:0007669"/>
    <property type="project" value="UniProtKB-SubCell"/>
</dbReference>
<dbReference type="Proteomes" id="UP000322225">
    <property type="component" value="Chromosome 14"/>
</dbReference>
<keyword evidence="8 10" id="KW-0687">Ribonucleoprotein</keyword>
<protein>
    <recommendedName>
        <fullName evidence="9 10">Signal recognition particle subunit SRP68</fullName>
        <shortName evidence="10">SRP68</shortName>
    </recommendedName>
</protein>
<reference evidence="12" key="2">
    <citation type="submission" date="2024-01" db="EMBL/GenBank/DDBJ databases">
        <title>Comparative genomics of Cryptococcus and Kwoniella reveals pathogenesis evolution and contrasting modes of karyotype evolution via chromosome fusion or intercentromeric recombination.</title>
        <authorList>
            <person name="Coelho M.A."/>
            <person name="David-Palma M."/>
            <person name="Shea T."/>
            <person name="Bowers K."/>
            <person name="McGinley-Smith S."/>
            <person name="Mohammad A.W."/>
            <person name="Gnirke A."/>
            <person name="Yurkov A.M."/>
            <person name="Nowrousian M."/>
            <person name="Sun S."/>
            <person name="Cuomo C.A."/>
            <person name="Heitman J."/>
        </authorList>
    </citation>
    <scope>NUCLEOTIDE SEQUENCE</scope>
    <source>
        <strain evidence="12">CBS 12478</strain>
    </source>
</reference>
<keyword evidence="7" id="KW-0539">Nucleus</keyword>
<evidence type="ECO:0000256" key="9">
    <source>
        <dbReference type="ARBA" id="ARBA00029498"/>
    </source>
</evidence>
<name>A0A5M6C011_9TREE</name>
<dbReference type="GO" id="GO:0030942">
    <property type="term" value="F:endoplasmic reticulum signal peptide binding"/>
    <property type="evidence" value="ECO:0007669"/>
    <property type="project" value="InterPro"/>
</dbReference>
<evidence type="ECO:0000313" key="13">
    <source>
        <dbReference type="Proteomes" id="UP000322225"/>
    </source>
</evidence>